<accession>A0A0F9L8D7</accession>
<comment type="caution">
    <text evidence="2">The sequence shown here is derived from an EMBL/GenBank/DDBJ whole genome shotgun (WGS) entry which is preliminary data.</text>
</comment>
<evidence type="ECO:0000256" key="1">
    <source>
        <dbReference type="SAM" id="MobiDB-lite"/>
    </source>
</evidence>
<sequence length="59" mass="6372">MSAQDEISAVIDTLDDMMTIIKGIMSKLDSAQGDAEQELEDAKQVGHDEGYDEGVNAQN</sequence>
<evidence type="ECO:0000313" key="2">
    <source>
        <dbReference type="EMBL" id="KKM89733.1"/>
    </source>
</evidence>
<protein>
    <submittedName>
        <fullName evidence="2">Uncharacterized protein</fullName>
    </submittedName>
</protein>
<name>A0A0F9L8D7_9ZZZZ</name>
<dbReference type="EMBL" id="LAZR01006773">
    <property type="protein sequence ID" value="KKM89733.1"/>
    <property type="molecule type" value="Genomic_DNA"/>
</dbReference>
<dbReference type="AlphaFoldDB" id="A0A0F9L8D7"/>
<reference evidence="2" key="1">
    <citation type="journal article" date="2015" name="Nature">
        <title>Complex archaea that bridge the gap between prokaryotes and eukaryotes.</title>
        <authorList>
            <person name="Spang A."/>
            <person name="Saw J.H."/>
            <person name="Jorgensen S.L."/>
            <person name="Zaremba-Niedzwiedzka K."/>
            <person name="Martijn J."/>
            <person name="Lind A.E."/>
            <person name="van Eijk R."/>
            <person name="Schleper C."/>
            <person name="Guy L."/>
            <person name="Ettema T.J."/>
        </authorList>
    </citation>
    <scope>NUCLEOTIDE SEQUENCE</scope>
</reference>
<feature type="compositionally biased region" description="Basic and acidic residues" evidence="1">
    <location>
        <begin position="40"/>
        <end position="49"/>
    </location>
</feature>
<gene>
    <name evidence="2" type="ORF">LCGC14_1245650</name>
</gene>
<organism evidence="2">
    <name type="scientific">marine sediment metagenome</name>
    <dbReference type="NCBI Taxonomy" id="412755"/>
    <lineage>
        <taxon>unclassified sequences</taxon>
        <taxon>metagenomes</taxon>
        <taxon>ecological metagenomes</taxon>
    </lineage>
</organism>
<feature type="region of interest" description="Disordered" evidence="1">
    <location>
        <begin position="30"/>
        <end position="59"/>
    </location>
</feature>
<proteinExistence type="predicted"/>